<dbReference type="InterPro" id="IPR034505">
    <property type="entry name" value="Coproporphyrinogen-III_oxidase"/>
</dbReference>
<keyword evidence="2" id="KW-0479">Metal-binding</keyword>
<comment type="similarity">
    <text evidence="1">Belongs to the anaerobic coproporphyrinogen-III oxidase family. HemW subfamily.</text>
</comment>
<dbReference type="EMBL" id="JBHUOM010000002">
    <property type="protein sequence ID" value="MFD2933249.1"/>
    <property type="molecule type" value="Genomic_DNA"/>
</dbReference>
<dbReference type="SFLD" id="SFLDG01065">
    <property type="entry name" value="anaerobic_coproporphyrinogen-I"/>
    <property type="match status" value="1"/>
</dbReference>
<evidence type="ECO:0000256" key="2">
    <source>
        <dbReference type="RuleBase" id="RU364116"/>
    </source>
</evidence>
<dbReference type="SUPFAM" id="SSF102114">
    <property type="entry name" value="Radical SAM enzymes"/>
    <property type="match status" value="1"/>
</dbReference>
<evidence type="ECO:0000313" key="5">
    <source>
        <dbReference type="Proteomes" id="UP001597512"/>
    </source>
</evidence>
<feature type="domain" description="Radical SAM core" evidence="3">
    <location>
        <begin position="1"/>
        <end position="231"/>
    </location>
</feature>
<dbReference type="Proteomes" id="UP001597512">
    <property type="component" value="Unassembled WGS sequence"/>
</dbReference>
<dbReference type="InterPro" id="IPR007197">
    <property type="entry name" value="rSAM"/>
</dbReference>
<dbReference type="InterPro" id="IPR006638">
    <property type="entry name" value="Elp3/MiaA/NifB-like_rSAM"/>
</dbReference>
<proteinExistence type="inferred from homology"/>
<dbReference type="SFLD" id="SFLDS00029">
    <property type="entry name" value="Radical_SAM"/>
    <property type="match status" value="1"/>
</dbReference>
<keyword evidence="5" id="KW-1185">Reference proteome</keyword>
<keyword evidence="2" id="KW-0963">Cytoplasm</keyword>
<comment type="subcellular location">
    <subcellularLocation>
        <location evidence="2">Cytoplasm</location>
    </subcellularLocation>
</comment>
<dbReference type="InterPro" id="IPR058240">
    <property type="entry name" value="rSAM_sf"/>
</dbReference>
<dbReference type="InterPro" id="IPR023404">
    <property type="entry name" value="rSAM_horseshoe"/>
</dbReference>
<dbReference type="SMART" id="SM00729">
    <property type="entry name" value="Elp3"/>
    <property type="match status" value="1"/>
</dbReference>
<gene>
    <name evidence="4" type="primary">hemW</name>
    <name evidence="4" type="ORF">ACFS25_05610</name>
</gene>
<keyword evidence="2" id="KW-0143">Chaperone</keyword>
<dbReference type="SFLD" id="SFLDF00562">
    <property type="entry name" value="HemN-like__clustered_with_heat"/>
    <property type="match status" value="1"/>
</dbReference>
<reference evidence="5" key="1">
    <citation type="journal article" date="2019" name="Int. J. Syst. Evol. Microbiol.">
        <title>The Global Catalogue of Microorganisms (GCM) 10K type strain sequencing project: providing services to taxonomists for standard genome sequencing and annotation.</title>
        <authorList>
            <consortium name="The Broad Institute Genomics Platform"/>
            <consortium name="The Broad Institute Genome Sequencing Center for Infectious Disease"/>
            <person name="Wu L."/>
            <person name="Ma J."/>
        </authorList>
    </citation>
    <scope>NUCLEOTIDE SEQUENCE [LARGE SCALE GENOMIC DNA]</scope>
    <source>
        <strain evidence="5">KCTC 52490</strain>
    </source>
</reference>
<comment type="caution">
    <text evidence="4">The sequence shown here is derived from an EMBL/GenBank/DDBJ whole genome shotgun (WGS) entry which is preliminary data.</text>
</comment>
<sequence>MHLYIHIPFCKQACHYCDFHFSTSLGQKSVLVDALCAEISLQQGYLPTQTLETIYFGGGTPSLLTESELAQIFTTIHKYFMVSPDAEITFEANPDDLNLQKLQLLRRYVNRLSIGIQTFDEATLNWMNRAHTATEAETCVWLAREAGFENMSVDLIYGIPGRDKALWQLDLQKVLALNVPHLSAYALTIEPDTVFGRWQKKGKLLTGVDTFADEAIAAEQFEELTQALTSAGYAHYEISNFARNSEYARHNTAYWQRHPYLGIGPSAHSYNGHSRQYNVANNARYIADVKLGELPVTIEKLTINDQVNEYLLTGLRTQWGCSLIELNSLLTSDFAKKQAHDLADMYATGWLMRHGDRLLLTQAGKLFADRVAATLFVDE</sequence>
<dbReference type="Gene3D" id="3.80.30.20">
    <property type="entry name" value="tm_1862 like domain"/>
    <property type="match status" value="1"/>
</dbReference>
<protein>
    <recommendedName>
        <fullName evidence="2">Heme chaperone HemW</fullName>
    </recommendedName>
</protein>
<evidence type="ECO:0000313" key="4">
    <source>
        <dbReference type="EMBL" id="MFD2933249.1"/>
    </source>
</evidence>
<name>A0ABW6AD26_9BACT</name>
<dbReference type="PANTHER" id="PTHR13932:SF5">
    <property type="entry name" value="RADICAL S-ADENOSYL METHIONINE DOMAIN-CONTAINING PROTEIN 1, MITOCHONDRIAL"/>
    <property type="match status" value="1"/>
</dbReference>
<dbReference type="NCBIfam" id="TIGR00539">
    <property type="entry name" value="hemN_rel"/>
    <property type="match status" value="1"/>
</dbReference>
<keyword evidence="2" id="KW-0411">Iron-sulfur</keyword>
<keyword evidence="2" id="KW-0349">Heme</keyword>
<dbReference type="Pfam" id="PF04055">
    <property type="entry name" value="Radical_SAM"/>
    <property type="match status" value="1"/>
</dbReference>
<keyword evidence="2" id="KW-0004">4Fe-4S</keyword>
<comment type="function">
    <text evidence="2">Probably acts as a heme chaperone, transferring heme to an unknown acceptor. Binds one molecule of heme per monomer, possibly covalently. Binds 1 [4Fe-4S] cluster. The cluster is coordinated with 3 cysteines and an exchangeable S-adenosyl-L-methionine.</text>
</comment>
<accession>A0ABW6AD26</accession>
<dbReference type="PROSITE" id="PS51918">
    <property type="entry name" value="RADICAL_SAM"/>
    <property type="match status" value="1"/>
</dbReference>
<dbReference type="InterPro" id="IPR004559">
    <property type="entry name" value="HemW-like"/>
</dbReference>
<keyword evidence="2" id="KW-0949">S-adenosyl-L-methionine</keyword>
<organism evidence="4 5">
    <name type="scientific">Spirosoma flavum</name>
    <dbReference type="NCBI Taxonomy" id="2048557"/>
    <lineage>
        <taxon>Bacteria</taxon>
        <taxon>Pseudomonadati</taxon>
        <taxon>Bacteroidota</taxon>
        <taxon>Cytophagia</taxon>
        <taxon>Cytophagales</taxon>
        <taxon>Cytophagaceae</taxon>
        <taxon>Spirosoma</taxon>
    </lineage>
</organism>
<dbReference type="PANTHER" id="PTHR13932">
    <property type="entry name" value="COPROPORPHYRINIGEN III OXIDASE"/>
    <property type="match status" value="1"/>
</dbReference>
<evidence type="ECO:0000259" key="3">
    <source>
        <dbReference type="PROSITE" id="PS51918"/>
    </source>
</evidence>
<dbReference type="SFLD" id="SFLDF00288">
    <property type="entry name" value="HemN-like__clustered_with_nucl"/>
    <property type="match status" value="1"/>
</dbReference>
<keyword evidence="2" id="KW-0408">Iron</keyword>
<evidence type="ECO:0000256" key="1">
    <source>
        <dbReference type="ARBA" id="ARBA00006100"/>
    </source>
</evidence>
<dbReference type="RefSeq" id="WP_381497450.1">
    <property type="nucleotide sequence ID" value="NZ_JBHUOM010000002.1"/>
</dbReference>